<dbReference type="EMBL" id="CP059733">
    <property type="protein sequence ID" value="WDE03765.1"/>
    <property type="molecule type" value="Genomic_DNA"/>
</dbReference>
<feature type="transmembrane region" description="Helical" evidence="7">
    <location>
        <begin position="381"/>
        <end position="401"/>
    </location>
</feature>
<proteinExistence type="inferred from homology"/>
<evidence type="ECO:0000313" key="10">
    <source>
        <dbReference type="EMBL" id="WDE03765.1"/>
    </source>
</evidence>
<evidence type="ECO:0000313" key="11">
    <source>
        <dbReference type="Proteomes" id="UP000032352"/>
    </source>
</evidence>
<keyword evidence="3 7" id="KW-0812">Transmembrane</keyword>
<feature type="transmembrane region" description="Helical" evidence="7">
    <location>
        <begin position="21"/>
        <end position="47"/>
    </location>
</feature>
<keyword evidence="11" id="KW-1185">Reference proteome</keyword>
<sequence>MSLSLYRPKQAWASLRKKPGFVSTVVTTMGITLGALLCILTLAYVLIVKPLPYPEQEHLYRVESGFLDAGQKPVGRAFTYPGLIHLYQNQSAFEQSALLSYGNDVLTSLPERPSMNTLFVTPEWFPLLGAKMALGRSFEQTEALETHHPVAILSFDTWQREYGGRADILSQKVSFSGTSFNIVGVLSEDFIEPQLYETGLSSQVLMPWDFNESSEWQRRAWGNISDSQLFIGKLAPTISAGQAQQMITPLMNDTWQENVAGSDFFAGWSLRTEVNSLQAVLLGDNRETVYMLLAGVIGLVLIACANIANLFMSRTAEQQRQLAIHAAVGASKKQLFKTLFAESGLLMAQASLLALAIALGGFEIMQHFLAQQLPRVDELNINGFTLFCALTIALLLAYLFARLSANMINYRVLNATLQSSGKGTGIQVSQKVRQLLITSQVAIVTALVFVNISLFKDAVATIDKPVGFETDNIATLVLAGATATQPSEEERKAIMQELTAEFSRLPQIQAVSQSPSPLNGFGILAQVVTATNERLVVQTKHVDETYFELINQSLLEGRTFTDAEIRDEVDLLVVNEVYARHLAGDKSPLGMQITFSEEPATIVGVVKGMTIPGRSEVPMRAYRTNSRASMRLMFKLKPGQEISRRQAVEVIAGVTGQYNLFELAPLNDRRDQLLFTQYTTAVTSAVLALLTFFLAAIGLYGILSYGTQMRRFEIGTRLAIGAKRRDLIAMVIKDNSPALATGIITGMILLLALYLGFPEEIEGYIRIQLIPVFALTLGLIATISWFACYWPLRQFINRPAVYSLRGSD</sequence>
<feature type="transmembrane region" description="Helical" evidence="7">
    <location>
        <begin position="339"/>
        <end position="361"/>
    </location>
</feature>
<evidence type="ECO:0000259" key="9">
    <source>
        <dbReference type="Pfam" id="PF12704"/>
    </source>
</evidence>
<dbReference type="InterPro" id="IPR050250">
    <property type="entry name" value="Macrolide_Exporter_MacB"/>
</dbReference>
<evidence type="ECO:0000256" key="3">
    <source>
        <dbReference type="ARBA" id="ARBA00022692"/>
    </source>
</evidence>
<dbReference type="GO" id="GO:0022857">
    <property type="term" value="F:transmembrane transporter activity"/>
    <property type="evidence" value="ECO:0007669"/>
    <property type="project" value="TreeGrafter"/>
</dbReference>
<feature type="transmembrane region" description="Helical" evidence="7">
    <location>
        <begin position="678"/>
        <end position="703"/>
    </location>
</feature>
<dbReference type="Proteomes" id="UP000032352">
    <property type="component" value="Chromosome"/>
</dbReference>
<accession>A0AAF0C823</accession>
<evidence type="ECO:0000259" key="8">
    <source>
        <dbReference type="Pfam" id="PF02687"/>
    </source>
</evidence>
<dbReference type="Pfam" id="PF02687">
    <property type="entry name" value="FtsX"/>
    <property type="match status" value="2"/>
</dbReference>
<organism evidence="10 11">
    <name type="scientific">Thalassomonas viridans</name>
    <dbReference type="NCBI Taxonomy" id="137584"/>
    <lineage>
        <taxon>Bacteria</taxon>
        <taxon>Pseudomonadati</taxon>
        <taxon>Pseudomonadota</taxon>
        <taxon>Gammaproteobacteria</taxon>
        <taxon>Alteromonadales</taxon>
        <taxon>Colwelliaceae</taxon>
        <taxon>Thalassomonas</taxon>
    </lineage>
</organism>
<dbReference type="RefSeq" id="WP_044837042.1">
    <property type="nucleotide sequence ID" value="NZ_CP059733.1"/>
</dbReference>
<evidence type="ECO:0000256" key="7">
    <source>
        <dbReference type="SAM" id="Phobius"/>
    </source>
</evidence>
<dbReference type="PANTHER" id="PTHR30572">
    <property type="entry name" value="MEMBRANE COMPONENT OF TRANSPORTER-RELATED"/>
    <property type="match status" value="1"/>
</dbReference>
<evidence type="ECO:0000256" key="2">
    <source>
        <dbReference type="ARBA" id="ARBA00022475"/>
    </source>
</evidence>
<feature type="domain" description="MacB-like periplasmic core" evidence="9">
    <location>
        <begin position="441"/>
        <end position="642"/>
    </location>
</feature>
<feature type="domain" description="ABC3 transporter permease C-terminal" evidence="8">
    <location>
        <begin position="686"/>
        <end position="799"/>
    </location>
</feature>
<reference evidence="10 11" key="2">
    <citation type="journal article" date="2022" name="Mar. Drugs">
        <title>Bioassay-Guided Fractionation Leads to the Detection of Cholic Acid Generated by the Rare Thalassomonas sp.</title>
        <authorList>
            <person name="Pheiffer F."/>
            <person name="Schneider Y.K."/>
            <person name="Hansen E.H."/>
            <person name="Andersen J.H."/>
            <person name="Isaksson J."/>
            <person name="Busche T."/>
            <person name="R C."/>
            <person name="Kalinowski J."/>
            <person name="Zyl L.V."/>
            <person name="Trindade M."/>
        </authorList>
    </citation>
    <scope>NUCLEOTIDE SEQUENCE [LARGE SCALE GENOMIC DNA]</scope>
    <source>
        <strain evidence="10 11">XOM25</strain>
    </source>
</reference>
<name>A0AAF0C823_9GAMM</name>
<evidence type="ECO:0000256" key="1">
    <source>
        <dbReference type="ARBA" id="ARBA00004651"/>
    </source>
</evidence>
<evidence type="ECO:0000256" key="4">
    <source>
        <dbReference type="ARBA" id="ARBA00022989"/>
    </source>
</evidence>
<dbReference type="InterPro" id="IPR003838">
    <property type="entry name" value="ABC3_permease_C"/>
</dbReference>
<feature type="domain" description="MacB-like periplasmic core" evidence="9">
    <location>
        <begin position="24"/>
        <end position="249"/>
    </location>
</feature>
<protein>
    <submittedName>
        <fullName evidence="10">ABC transporter permease</fullName>
    </submittedName>
</protein>
<comment type="subcellular location">
    <subcellularLocation>
        <location evidence="1">Cell membrane</location>
        <topology evidence="1">Multi-pass membrane protein</topology>
    </subcellularLocation>
</comment>
<gene>
    <name evidence="10" type="ORF">SG34_020625</name>
</gene>
<dbReference type="AlphaFoldDB" id="A0AAF0C823"/>
<dbReference type="InterPro" id="IPR025857">
    <property type="entry name" value="MacB_PCD"/>
</dbReference>
<feature type="transmembrane region" description="Helical" evidence="7">
    <location>
        <begin position="769"/>
        <end position="792"/>
    </location>
</feature>
<comment type="similarity">
    <text evidence="6">Belongs to the ABC-4 integral membrane protein family.</text>
</comment>
<dbReference type="PANTHER" id="PTHR30572:SF4">
    <property type="entry name" value="ABC TRANSPORTER PERMEASE YTRF"/>
    <property type="match status" value="1"/>
</dbReference>
<feature type="transmembrane region" description="Helical" evidence="7">
    <location>
        <begin position="289"/>
        <end position="312"/>
    </location>
</feature>
<dbReference type="KEGG" id="tvd:SG34_020625"/>
<evidence type="ECO:0000256" key="6">
    <source>
        <dbReference type="ARBA" id="ARBA00038076"/>
    </source>
</evidence>
<dbReference type="GO" id="GO:0005886">
    <property type="term" value="C:plasma membrane"/>
    <property type="evidence" value="ECO:0007669"/>
    <property type="project" value="UniProtKB-SubCell"/>
</dbReference>
<keyword evidence="2" id="KW-1003">Cell membrane</keyword>
<evidence type="ECO:0000256" key="5">
    <source>
        <dbReference type="ARBA" id="ARBA00023136"/>
    </source>
</evidence>
<keyword evidence="5 7" id="KW-0472">Membrane</keyword>
<dbReference type="Pfam" id="PF12704">
    <property type="entry name" value="MacB_PCD"/>
    <property type="match status" value="2"/>
</dbReference>
<feature type="domain" description="ABC3 transporter permease C-terminal" evidence="8">
    <location>
        <begin position="296"/>
        <end position="407"/>
    </location>
</feature>
<reference evidence="10 11" key="1">
    <citation type="journal article" date="2015" name="Genome Announc.">
        <title>Draft Genome Sequences of Marine Isolates of Thalassomonas viridans and Thalassomonas actiniarum.</title>
        <authorList>
            <person name="Olonade I."/>
            <person name="van Zyl L.J."/>
            <person name="Trindade M."/>
        </authorList>
    </citation>
    <scope>NUCLEOTIDE SEQUENCE [LARGE SCALE GENOMIC DNA]</scope>
    <source>
        <strain evidence="10 11">XOM25</strain>
    </source>
</reference>
<feature type="transmembrane region" description="Helical" evidence="7">
    <location>
        <begin position="738"/>
        <end position="757"/>
    </location>
</feature>
<keyword evidence="4 7" id="KW-1133">Transmembrane helix</keyword>
<feature type="transmembrane region" description="Helical" evidence="7">
    <location>
        <begin position="435"/>
        <end position="455"/>
    </location>
</feature>